<gene>
    <name evidence="1" type="ORF">BM221_006302</name>
</gene>
<dbReference type="EMBL" id="MRVG01000006">
    <property type="protein sequence ID" value="PMB68125.1"/>
    <property type="molecule type" value="Genomic_DNA"/>
</dbReference>
<name>A0A2N6NLH5_BEABA</name>
<evidence type="ECO:0000313" key="1">
    <source>
        <dbReference type="EMBL" id="PMB68125.1"/>
    </source>
</evidence>
<evidence type="ECO:0000313" key="2">
    <source>
        <dbReference type="Proteomes" id="UP000235728"/>
    </source>
</evidence>
<accession>A0A2N6NLH5</accession>
<reference evidence="1 2" key="1">
    <citation type="journal article" date="2016" name="Appl. Microbiol. Biotechnol.">
        <title>Characterization of T-DNA insertion mutants with decreased virulence in the entomopathogenic fungus Beauveria bassiana JEF-007.</title>
        <authorList>
            <person name="Kim S."/>
            <person name="Lee S.J."/>
            <person name="Nai Y.S."/>
            <person name="Yu J.S."/>
            <person name="Lee M.R."/>
            <person name="Yang Y.T."/>
            <person name="Kim J.S."/>
        </authorList>
    </citation>
    <scope>NUCLEOTIDE SEQUENCE [LARGE SCALE GENOMIC DNA]</scope>
    <source>
        <strain evidence="1 2">JEF-007</strain>
    </source>
</reference>
<dbReference type="Proteomes" id="UP000235728">
    <property type="component" value="Unassembled WGS sequence"/>
</dbReference>
<proteinExistence type="predicted"/>
<sequence length="92" mass="10430">MGSDFPEQLEMRIATGAQEHSPYSLQLVSAAGLPESPRIAVRLYDRLVDKRLHDDWHVGHMPKPSVRHRRTVGSATVAPNQYTHDFIDFFSS</sequence>
<comment type="caution">
    <text evidence="1">The sequence shown here is derived from an EMBL/GenBank/DDBJ whole genome shotgun (WGS) entry which is preliminary data.</text>
</comment>
<organism evidence="1 2">
    <name type="scientific">Beauveria bassiana</name>
    <name type="common">White muscardine disease fungus</name>
    <name type="synonym">Tritirachium shiotae</name>
    <dbReference type="NCBI Taxonomy" id="176275"/>
    <lineage>
        <taxon>Eukaryota</taxon>
        <taxon>Fungi</taxon>
        <taxon>Dikarya</taxon>
        <taxon>Ascomycota</taxon>
        <taxon>Pezizomycotina</taxon>
        <taxon>Sordariomycetes</taxon>
        <taxon>Hypocreomycetidae</taxon>
        <taxon>Hypocreales</taxon>
        <taxon>Cordycipitaceae</taxon>
        <taxon>Beauveria</taxon>
    </lineage>
</organism>
<dbReference type="AlphaFoldDB" id="A0A2N6NLH5"/>
<protein>
    <submittedName>
        <fullName evidence="1">Uncharacterized protein</fullName>
    </submittedName>
</protein>